<reference evidence="1 2" key="1">
    <citation type="submission" date="2018-03" db="EMBL/GenBank/DDBJ databases">
        <title>Genomic Encyclopedia of Type Strains, Phase III (KMG-III): the genomes of soil and plant-associated and newly described type strains.</title>
        <authorList>
            <person name="Whitman W."/>
        </authorList>
    </citation>
    <scope>NUCLEOTIDE SEQUENCE [LARGE SCALE GENOMIC DNA]</scope>
    <source>
        <strain evidence="1 2">CGMCC 4.7097</strain>
    </source>
</reference>
<gene>
    <name evidence="1" type="ORF">B0I31_12542</name>
</gene>
<proteinExistence type="predicted"/>
<dbReference type="AlphaFoldDB" id="A0A2P8HLQ4"/>
<accession>A0A2P8HLQ4</accession>
<evidence type="ECO:0000313" key="2">
    <source>
        <dbReference type="Proteomes" id="UP000241118"/>
    </source>
</evidence>
<sequence>MELTFDVEDLVLDELAVTTIGGTAFTDGAVPASCSCCSVETRA</sequence>
<evidence type="ECO:0000313" key="1">
    <source>
        <dbReference type="EMBL" id="PSL47135.1"/>
    </source>
</evidence>
<keyword evidence="2" id="KW-1185">Reference proteome</keyword>
<dbReference type="Proteomes" id="UP000241118">
    <property type="component" value="Unassembled WGS sequence"/>
</dbReference>
<comment type="caution">
    <text evidence="1">The sequence shown here is derived from an EMBL/GenBank/DDBJ whole genome shotgun (WGS) entry which is preliminary data.</text>
</comment>
<name>A0A2P8HLQ4_SACCR</name>
<protein>
    <submittedName>
        <fullName evidence="1">Uncharacterized protein</fullName>
    </submittedName>
</protein>
<dbReference type="EMBL" id="PYAX01000025">
    <property type="protein sequence ID" value="PSL47135.1"/>
    <property type="molecule type" value="Genomic_DNA"/>
</dbReference>
<dbReference type="RefSeq" id="WP_281262342.1">
    <property type="nucleotide sequence ID" value="NZ_PYAX01000025.1"/>
</dbReference>
<organism evidence="1 2">
    <name type="scientific">Saccharothrix carnea</name>
    <dbReference type="NCBI Taxonomy" id="1280637"/>
    <lineage>
        <taxon>Bacteria</taxon>
        <taxon>Bacillati</taxon>
        <taxon>Actinomycetota</taxon>
        <taxon>Actinomycetes</taxon>
        <taxon>Pseudonocardiales</taxon>
        <taxon>Pseudonocardiaceae</taxon>
        <taxon>Saccharothrix</taxon>
    </lineage>
</organism>